<keyword evidence="4 5" id="KW-0472">Membrane</keyword>
<evidence type="ECO:0000256" key="1">
    <source>
        <dbReference type="ARBA" id="ARBA00004141"/>
    </source>
</evidence>
<gene>
    <name evidence="8" type="primary">NPC1_6</name>
    <name evidence="8" type="ORF">OS493_025392</name>
</gene>
<protein>
    <submittedName>
        <fullName evidence="8">NPC intracellular cholesterol transporter 1</fullName>
    </submittedName>
</protein>
<dbReference type="Pfam" id="PF22314">
    <property type="entry name" value="NPC1_MLD"/>
    <property type="match status" value="1"/>
</dbReference>
<dbReference type="Pfam" id="PF16414">
    <property type="entry name" value="NPC1_N"/>
    <property type="match status" value="1"/>
</dbReference>
<dbReference type="InterPro" id="IPR032190">
    <property type="entry name" value="NPC1_N"/>
</dbReference>
<reference evidence="8" key="1">
    <citation type="submission" date="2023-01" db="EMBL/GenBank/DDBJ databases">
        <title>Genome assembly of the deep-sea coral Lophelia pertusa.</title>
        <authorList>
            <person name="Herrera S."/>
            <person name="Cordes E."/>
        </authorList>
    </citation>
    <scope>NUCLEOTIDE SEQUENCE</scope>
    <source>
        <strain evidence="8">USNM1676648</strain>
        <tissue evidence="8">Polyp</tissue>
    </source>
</reference>
<keyword evidence="3 5" id="KW-1133">Transmembrane helix</keyword>
<feature type="transmembrane region" description="Helical" evidence="5">
    <location>
        <begin position="162"/>
        <end position="183"/>
    </location>
</feature>
<dbReference type="GO" id="GO:0032934">
    <property type="term" value="F:sterol binding"/>
    <property type="evidence" value="ECO:0007669"/>
    <property type="project" value="TreeGrafter"/>
</dbReference>
<keyword evidence="9" id="KW-1185">Reference proteome</keyword>
<organism evidence="8 9">
    <name type="scientific">Desmophyllum pertusum</name>
    <dbReference type="NCBI Taxonomy" id="174260"/>
    <lineage>
        <taxon>Eukaryota</taxon>
        <taxon>Metazoa</taxon>
        <taxon>Cnidaria</taxon>
        <taxon>Anthozoa</taxon>
        <taxon>Hexacorallia</taxon>
        <taxon>Scleractinia</taxon>
        <taxon>Caryophylliina</taxon>
        <taxon>Caryophylliidae</taxon>
        <taxon>Desmophyllum</taxon>
    </lineage>
</organism>
<accession>A0A9W9YXW9</accession>
<evidence type="ECO:0000259" key="6">
    <source>
        <dbReference type="Pfam" id="PF16414"/>
    </source>
</evidence>
<evidence type="ECO:0000256" key="4">
    <source>
        <dbReference type="ARBA" id="ARBA00023136"/>
    </source>
</evidence>
<name>A0A9W9YXW9_9CNID</name>
<dbReference type="GO" id="GO:0015918">
    <property type="term" value="P:sterol transport"/>
    <property type="evidence" value="ECO:0007669"/>
    <property type="project" value="TreeGrafter"/>
</dbReference>
<proteinExistence type="predicted"/>
<comment type="caution">
    <text evidence="8">The sequence shown here is derived from an EMBL/GenBank/DDBJ whole genome shotgun (WGS) entry which is preliminary data.</text>
</comment>
<sequence length="409" mass="46014">MRRLYCQLTCSQDQSLFLDPKDTAPLGDGRFMIIDIDYYVSLQFKQGLFGSCKDVSFPGNNEKVLNLLCGTTAEKCTPKKLLSYMGSTQNGFAPFNIFYPDKLIENLSWMNKTIFKCNQPFIDPQTNKTAKTCSCQDCAASCPVLPPPVPQPTPRKIMGLDVLSFSFVVTYIILLLIFFPISITCTTKKNNKGYALVPDNSQANLKYSGSSYPSVSSNLPELVDSPPGLCEGWGSKLESVLRHWFTKWGVWCSYHPYYVMGACFLVIAILACGPFRFTVTTDPMDLSTHPTPGGFKRLDKKWVPFGSIFHKDLLIQALELQNHITNMGVPFGDSNITLEDICFQPLAPQTKKCAIQSIFQYFQNSNATLNKYVTMMGHDCYKPHQADFNAYDYHTHLLFCARQVLVLPL</sequence>
<feature type="domain" description="Niemann-Pick C1 N-terminal" evidence="6">
    <location>
        <begin position="1"/>
        <end position="161"/>
    </location>
</feature>
<evidence type="ECO:0000313" key="9">
    <source>
        <dbReference type="Proteomes" id="UP001163046"/>
    </source>
</evidence>
<dbReference type="AlphaFoldDB" id="A0A9W9YXW9"/>
<comment type="subcellular location">
    <subcellularLocation>
        <location evidence="1">Membrane</location>
        <topology evidence="1">Multi-pass membrane protein</topology>
    </subcellularLocation>
</comment>
<dbReference type="InterPro" id="IPR053956">
    <property type="entry name" value="NPC1_MLD"/>
</dbReference>
<evidence type="ECO:0000259" key="7">
    <source>
        <dbReference type="Pfam" id="PF22314"/>
    </source>
</evidence>
<dbReference type="EMBL" id="MU826846">
    <property type="protein sequence ID" value="KAJ7371491.1"/>
    <property type="molecule type" value="Genomic_DNA"/>
</dbReference>
<evidence type="ECO:0000256" key="5">
    <source>
        <dbReference type="SAM" id="Phobius"/>
    </source>
</evidence>
<keyword evidence="2 5" id="KW-0812">Transmembrane</keyword>
<feature type="domain" description="NPC1 middle luminal" evidence="7">
    <location>
        <begin position="300"/>
        <end position="404"/>
    </location>
</feature>
<dbReference type="OrthoDB" id="6510177at2759"/>
<evidence type="ECO:0000256" key="2">
    <source>
        <dbReference type="ARBA" id="ARBA00022692"/>
    </source>
</evidence>
<dbReference type="Proteomes" id="UP001163046">
    <property type="component" value="Unassembled WGS sequence"/>
</dbReference>
<evidence type="ECO:0000256" key="3">
    <source>
        <dbReference type="ARBA" id="ARBA00022989"/>
    </source>
</evidence>
<dbReference type="PANTHER" id="PTHR45727">
    <property type="entry name" value="NPC INTRACELLULAR CHOLESTEROL TRANSPORTER 1"/>
    <property type="match status" value="1"/>
</dbReference>
<evidence type="ECO:0000313" key="8">
    <source>
        <dbReference type="EMBL" id="KAJ7371491.1"/>
    </source>
</evidence>
<feature type="transmembrane region" description="Helical" evidence="5">
    <location>
        <begin position="257"/>
        <end position="277"/>
    </location>
</feature>
<dbReference type="GO" id="GO:0016020">
    <property type="term" value="C:membrane"/>
    <property type="evidence" value="ECO:0007669"/>
    <property type="project" value="UniProtKB-SubCell"/>
</dbReference>
<dbReference type="PANTHER" id="PTHR45727:SF2">
    <property type="entry name" value="NPC INTRACELLULAR CHOLESTEROL TRANSPORTER 1"/>
    <property type="match status" value="1"/>
</dbReference>